<protein>
    <submittedName>
        <fullName evidence="4">Glycosyl hydrolase catalytic core-domain-containing protein</fullName>
    </submittedName>
</protein>
<dbReference type="SUPFAM" id="SSF51445">
    <property type="entry name" value="(Trans)glycosidases"/>
    <property type="match status" value="1"/>
</dbReference>
<comment type="caution">
    <text evidence="4">The sequence shown here is derived from an EMBL/GenBank/DDBJ whole genome shotgun (WGS) entry which is preliminary data.</text>
</comment>
<dbReference type="GO" id="GO:0071966">
    <property type="term" value="P:fungal-type cell wall polysaccharide metabolic process"/>
    <property type="evidence" value="ECO:0007669"/>
    <property type="project" value="TreeGrafter"/>
</dbReference>
<proteinExistence type="predicted"/>
<keyword evidence="2" id="KW-0732">Signal</keyword>
<feature type="compositionally biased region" description="Polar residues" evidence="1">
    <location>
        <begin position="257"/>
        <end position="266"/>
    </location>
</feature>
<evidence type="ECO:0000313" key="4">
    <source>
        <dbReference type="EMBL" id="KAK0750896.1"/>
    </source>
</evidence>
<feature type="compositionally biased region" description="Basic and acidic residues" evidence="1">
    <location>
        <begin position="136"/>
        <end position="146"/>
    </location>
</feature>
<feature type="domain" description="Asl1-like glycosyl hydrolase catalytic" evidence="3">
    <location>
        <begin position="403"/>
        <end position="634"/>
    </location>
</feature>
<dbReference type="InterPro" id="IPR017853">
    <property type="entry name" value="GH"/>
</dbReference>
<evidence type="ECO:0000259" key="3">
    <source>
        <dbReference type="Pfam" id="PF11790"/>
    </source>
</evidence>
<dbReference type="GO" id="GO:0016787">
    <property type="term" value="F:hydrolase activity"/>
    <property type="evidence" value="ECO:0007669"/>
    <property type="project" value="UniProtKB-KW"/>
</dbReference>
<feature type="compositionally biased region" description="Polar residues" evidence="1">
    <location>
        <begin position="309"/>
        <end position="338"/>
    </location>
</feature>
<evidence type="ECO:0000256" key="2">
    <source>
        <dbReference type="SAM" id="SignalP"/>
    </source>
</evidence>
<evidence type="ECO:0000313" key="5">
    <source>
        <dbReference type="Proteomes" id="UP001172155"/>
    </source>
</evidence>
<dbReference type="EMBL" id="JAUKUD010000002">
    <property type="protein sequence ID" value="KAK0750896.1"/>
    <property type="molecule type" value="Genomic_DNA"/>
</dbReference>
<evidence type="ECO:0000256" key="1">
    <source>
        <dbReference type="SAM" id="MobiDB-lite"/>
    </source>
</evidence>
<dbReference type="InterPro" id="IPR024655">
    <property type="entry name" value="Asl1_glyco_hydro_catalytic"/>
</dbReference>
<reference evidence="4" key="1">
    <citation type="submission" date="2023-06" db="EMBL/GenBank/DDBJ databases">
        <title>Genome-scale phylogeny and comparative genomics of the fungal order Sordariales.</title>
        <authorList>
            <consortium name="Lawrence Berkeley National Laboratory"/>
            <person name="Hensen N."/>
            <person name="Bonometti L."/>
            <person name="Westerberg I."/>
            <person name="Brannstrom I.O."/>
            <person name="Guillou S."/>
            <person name="Cros-Aarteil S."/>
            <person name="Calhoun S."/>
            <person name="Haridas S."/>
            <person name="Kuo A."/>
            <person name="Mondo S."/>
            <person name="Pangilinan J."/>
            <person name="Riley R."/>
            <person name="LaButti K."/>
            <person name="Andreopoulos B."/>
            <person name="Lipzen A."/>
            <person name="Chen C."/>
            <person name="Yanf M."/>
            <person name="Daum C."/>
            <person name="Ng V."/>
            <person name="Clum A."/>
            <person name="Steindorff A."/>
            <person name="Ohm R."/>
            <person name="Martin F."/>
            <person name="Silar P."/>
            <person name="Natvig D."/>
            <person name="Lalanne C."/>
            <person name="Gautier V."/>
            <person name="Ament-velasquez S.L."/>
            <person name="Kruys A."/>
            <person name="Hutchinson M.I."/>
            <person name="Powell A.J."/>
            <person name="Barry K."/>
            <person name="Miller A.N."/>
            <person name="Grigoriev I.V."/>
            <person name="Debuchy R."/>
            <person name="Gladieux P."/>
            <person name="Thoren M.H."/>
            <person name="Johannesson H."/>
        </authorList>
    </citation>
    <scope>NUCLEOTIDE SEQUENCE</scope>
    <source>
        <strain evidence="4">SMH3187-1</strain>
    </source>
</reference>
<dbReference type="Gene3D" id="3.20.20.80">
    <property type="entry name" value="Glycosidases"/>
    <property type="match status" value="1"/>
</dbReference>
<dbReference type="PANTHER" id="PTHR34154:SF10">
    <property type="entry name" value="ASL1-LIKE GLYCOSYL HYDROLASE CATALYTIC DOMAIN-CONTAINING PROTEIN"/>
    <property type="match status" value="1"/>
</dbReference>
<accession>A0AA40F4P1</accession>
<dbReference type="PANTHER" id="PTHR34154">
    <property type="entry name" value="ALKALI-SENSITIVE LINKAGE PROTEIN 1"/>
    <property type="match status" value="1"/>
</dbReference>
<name>A0AA40F4P1_9PEZI</name>
<gene>
    <name evidence="4" type="ORF">B0T18DRAFT_58385</name>
</gene>
<dbReference type="Pfam" id="PF11790">
    <property type="entry name" value="Glyco_hydro_cc"/>
    <property type="match status" value="1"/>
</dbReference>
<keyword evidence="5" id="KW-1185">Reference proteome</keyword>
<organism evidence="4 5">
    <name type="scientific">Schizothecium vesticola</name>
    <dbReference type="NCBI Taxonomy" id="314040"/>
    <lineage>
        <taxon>Eukaryota</taxon>
        <taxon>Fungi</taxon>
        <taxon>Dikarya</taxon>
        <taxon>Ascomycota</taxon>
        <taxon>Pezizomycotina</taxon>
        <taxon>Sordariomycetes</taxon>
        <taxon>Sordariomycetidae</taxon>
        <taxon>Sordariales</taxon>
        <taxon>Schizotheciaceae</taxon>
        <taxon>Schizothecium</taxon>
    </lineage>
</organism>
<sequence length="653" mass="69986">MKLSLVLAAAALAVPSFAAAVTAAPEITGVITPAHRQPFKPLPKNGTAHGLVNTTGPAAHVRGVWRPFADSLIQAPSRSRTDAAASMTADVASQAAPDLTQVPPKIVKGKRDMFKKTVQKNGGNNAHQKGTGTNKKKNDGVRHTAPHEVNNLPADFGTKSVGDKKPWARPSVGVGKGSVKQASAGIPKNAGRKFKEALAAKKAKASPQAPWTKKVDHGKGKAASSQSDRKAKKTTGSPKIQRHKFKEAVAAKKTKATSNPPASWTSEVHDGKGKAASSQSDRKAKKTTGIPKVQRHKFKEAVVAKKSKATGNPPASWTSDVHQGEGNTTNSRQSAGQTKTEHPPSIKTNHLPTEKGKTSRHSLAIAANTSRETRETHEIISSDIAPHPNQRRTSDTPFGIKKGIVYQDDAVTPSFSRDGSATWAYNWGAAPGAPMFQQIPMFWGPRDKGDAVGVMALVRAGAPWVLGYNEPDMVLQGGGGCEVSAGEAYDAWGIDMFPFYNEGARLVCPAVTSWNSTHGATNGPSGLVWLHEFVGYTTKPTDLLCDAQALHWYGVEGKSGREQADLFTAYVALAHDEINALFGFDMPLWITEFAAMPLYDAQVMAEFLDVALPWLDKQAYVERYSPFMADNMVDGQQLNVAGEKFVTWRGDAD</sequence>
<dbReference type="GO" id="GO:0009277">
    <property type="term" value="C:fungal-type cell wall"/>
    <property type="evidence" value="ECO:0007669"/>
    <property type="project" value="TreeGrafter"/>
</dbReference>
<feature type="compositionally biased region" description="Polar residues" evidence="1">
    <location>
        <begin position="119"/>
        <end position="128"/>
    </location>
</feature>
<dbReference type="InterPro" id="IPR053183">
    <property type="entry name" value="ASL1"/>
</dbReference>
<keyword evidence="4" id="KW-0378">Hydrolase</keyword>
<dbReference type="AlphaFoldDB" id="A0AA40F4P1"/>
<feature type="signal peptide" evidence="2">
    <location>
        <begin position="1"/>
        <end position="23"/>
    </location>
</feature>
<feature type="chain" id="PRO_5041345775" evidence="2">
    <location>
        <begin position="24"/>
        <end position="653"/>
    </location>
</feature>
<dbReference type="Proteomes" id="UP001172155">
    <property type="component" value="Unassembled WGS sequence"/>
</dbReference>
<feature type="region of interest" description="Disordered" evidence="1">
    <location>
        <begin position="118"/>
        <end position="361"/>
    </location>
</feature>